<dbReference type="AlphaFoldDB" id="A0A5J4LR34"/>
<feature type="region of interest" description="Disordered" evidence="1">
    <location>
        <begin position="92"/>
        <end position="124"/>
    </location>
</feature>
<sequence length="124" mass="12617">MRIDVGDVGALHVGGVEDQFARLVAGAHRDAVQLQQPAHHAYVTDIGHVAQSAGAAAEEGGDHGLGHKVLRAANPDLALERGAAVDKQYVVSRDGHGSRVPGDGQGQAEMVRAGGGESVGPCTV</sequence>
<protein>
    <submittedName>
        <fullName evidence="2">Uncharacterized protein</fullName>
    </submittedName>
</protein>
<gene>
    <name evidence="2" type="ORF">San01_65140</name>
</gene>
<keyword evidence="3" id="KW-1185">Reference proteome</keyword>
<name>A0A5J4LR34_9ACTN</name>
<dbReference type="EMBL" id="BLAG01000024">
    <property type="protein sequence ID" value="GES34026.1"/>
    <property type="molecule type" value="Genomic_DNA"/>
</dbReference>
<evidence type="ECO:0000313" key="2">
    <source>
        <dbReference type="EMBL" id="GES34026.1"/>
    </source>
</evidence>
<proteinExistence type="predicted"/>
<accession>A0A5J4LR34</accession>
<evidence type="ECO:0000313" key="3">
    <source>
        <dbReference type="Proteomes" id="UP000325598"/>
    </source>
</evidence>
<comment type="caution">
    <text evidence="2">The sequence shown here is derived from an EMBL/GenBank/DDBJ whole genome shotgun (WGS) entry which is preliminary data.</text>
</comment>
<dbReference type="Proteomes" id="UP000325598">
    <property type="component" value="Unassembled WGS sequence"/>
</dbReference>
<evidence type="ECO:0000256" key="1">
    <source>
        <dbReference type="SAM" id="MobiDB-lite"/>
    </source>
</evidence>
<reference evidence="2 3" key="1">
    <citation type="submission" date="2019-10" db="EMBL/GenBank/DDBJ databases">
        <title>Whole genome shotgun sequence of Streptomyces angustmyceticus NBRC 3934.</title>
        <authorList>
            <person name="Hosoyama A."/>
            <person name="Ichikawa N."/>
            <person name="Kimura A."/>
            <person name="Kitahashi Y."/>
            <person name="Komaki H."/>
            <person name="Uohara A."/>
        </authorList>
    </citation>
    <scope>NUCLEOTIDE SEQUENCE [LARGE SCALE GENOMIC DNA]</scope>
    <source>
        <strain evidence="2 3">NBRC 3934</strain>
    </source>
</reference>
<organism evidence="2 3">
    <name type="scientific">Streptomyces angustmyceticus</name>
    <dbReference type="NCBI Taxonomy" id="285578"/>
    <lineage>
        <taxon>Bacteria</taxon>
        <taxon>Bacillati</taxon>
        <taxon>Actinomycetota</taxon>
        <taxon>Actinomycetes</taxon>
        <taxon>Kitasatosporales</taxon>
        <taxon>Streptomycetaceae</taxon>
        <taxon>Streptomyces</taxon>
    </lineage>
</organism>